<dbReference type="InterPro" id="IPR004160">
    <property type="entry name" value="Transl_elong_EFTu/EF1A_C"/>
</dbReference>
<dbReference type="InterPro" id="IPR041709">
    <property type="entry name" value="EF-Tu_GTP-bd"/>
</dbReference>
<evidence type="ECO:0000256" key="9">
    <source>
        <dbReference type="ARBA" id="ARBA00029554"/>
    </source>
</evidence>
<dbReference type="PANTHER" id="PTHR43721:SF22">
    <property type="entry name" value="ELONGATION FACTOR TU, MITOCHONDRIAL"/>
    <property type="match status" value="1"/>
</dbReference>
<dbReference type="GO" id="GO:0005525">
    <property type="term" value="F:GTP binding"/>
    <property type="evidence" value="ECO:0007669"/>
    <property type="project" value="UniProtKB-UniRule"/>
</dbReference>
<dbReference type="CDD" id="cd03707">
    <property type="entry name" value="EFTU_III"/>
    <property type="match status" value="1"/>
</dbReference>
<reference evidence="12" key="1">
    <citation type="submission" date="2020-02" db="EMBL/GenBank/DDBJ databases">
        <authorList>
            <person name="Meier V. D."/>
        </authorList>
    </citation>
    <scope>NUCLEOTIDE SEQUENCE</scope>
    <source>
        <strain evidence="12">AVDCRST_MAG53</strain>
    </source>
</reference>
<dbReference type="FunFam" id="3.40.50.300:FF:000003">
    <property type="entry name" value="Elongation factor Tu"/>
    <property type="match status" value="1"/>
</dbReference>
<dbReference type="NCBIfam" id="TIGR00231">
    <property type="entry name" value="small_GTP"/>
    <property type="match status" value="1"/>
</dbReference>
<dbReference type="Pfam" id="PF03144">
    <property type="entry name" value="GTP_EFTU_D2"/>
    <property type="match status" value="1"/>
</dbReference>
<comment type="function">
    <text evidence="10">GTP hydrolase that promotes the GTP-dependent binding of aminoacyl-tRNA to the A-site of ribosomes during protein biosynthesis.</text>
</comment>
<evidence type="ECO:0000256" key="5">
    <source>
        <dbReference type="ARBA" id="ARBA00022801"/>
    </source>
</evidence>
<dbReference type="AlphaFoldDB" id="A0A6J4SLQ9"/>
<organism evidence="12">
    <name type="scientific">uncultured Solirubrobacteraceae bacterium</name>
    <dbReference type="NCBI Taxonomy" id="1162706"/>
    <lineage>
        <taxon>Bacteria</taxon>
        <taxon>Bacillati</taxon>
        <taxon>Actinomycetota</taxon>
        <taxon>Thermoleophilia</taxon>
        <taxon>Solirubrobacterales</taxon>
        <taxon>Solirubrobacteraceae</taxon>
        <taxon>environmental samples</taxon>
    </lineage>
</organism>
<dbReference type="NCBIfam" id="NF000766">
    <property type="entry name" value="PRK00049.1"/>
    <property type="match status" value="1"/>
</dbReference>
<feature type="domain" description="Tr-type G" evidence="11">
    <location>
        <begin position="10"/>
        <end position="204"/>
    </location>
</feature>
<evidence type="ECO:0000256" key="7">
    <source>
        <dbReference type="ARBA" id="ARBA00022917"/>
    </source>
</evidence>
<keyword evidence="2 10" id="KW-0963">Cytoplasm</keyword>
<dbReference type="FunFam" id="2.40.30.10:FF:000001">
    <property type="entry name" value="Elongation factor Tu"/>
    <property type="match status" value="1"/>
</dbReference>
<evidence type="ECO:0000259" key="11">
    <source>
        <dbReference type="PROSITE" id="PS51722"/>
    </source>
</evidence>
<dbReference type="PANTHER" id="PTHR43721">
    <property type="entry name" value="ELONGATION FACTOR TU-RELATED"/>
    <property type="match status" value="1"/>
</dbReference>
<dbReference type="GO" id="GO:0003924">
    <property type="term" value="F:GTPase activity"/>
    <property type="evidence" value="ECO:0007669"/>
    <property type="project" value="UniProtKB-UniRule"/>
</dbReference>
<evidence type="ECO:0000313" key="12">
    <source>
        <dbReference type="EMBL" id="CAA9502616.1"/>
    </source>
</evidence>
<dbReference type="CDD" id="cd01884">
    <property type="entry name" value="EF_Tu"/>
    <property type="match status" value="1"/>
</dbReference>
<dbReference type="InterPro" id="IPR005225">
    <property type="entry name" value="Small_GTP-bd"/>
</dbReference>
<dbReference type="InterPro" id="IPR050055">
    <property type="entry name" value="EF-Tu_GTPase"/>
</dbReference>
<evidence type="ECO:0000256" key="3">
    <source>
        <dbReference type="ARBA" id="ARBA00022741"/>
    </source>
</evidence>
<feature type="binding site" evidence="10">
    <location>
        <begin position="19"/>
        <end position="26"/>
    </location>
    <ligand>
        <name>GTP</name>
        <dbReference type="ChEBI" id="CHEBI:37565"/>
    </ligand>
</feature>
<evidence type="ECO:0000256" key="8">
    <source>
        <dbReference type="ARBA" id="ARBA00023134"/>
    </source>
</evidence>
<dbReference type="NCBIfam" id="NF009373">
    <property type="entry name" value="PRK12736.1"/>
    <property type="match status" value="1"/>
</dbReference>
<comment type="similarity">
    <text evidence="1 10">Belongs to the TRAFAC class translation factor GTPase superfamily. Classic translation factor GTPase family. EF-Tu/EF-1A subfamily.</text>
</comment>
<dbReference type="InterPro" id="IPR031157">
    <property type="entry name" value="G_TR_CS"/>
</dbReference>
<dbReference type="InterPro" id="IPR000795">
    <property type="entry name" value="T_Tr_GTP-bd_dom"/>
</dbReference>
<dbReference type="Pfam" id="PF03143">
    <property type="entry name" value="GTP_EFTU_D3"/>
    <property type="match status" value="1"/>
</dbReference>
<sequence>MGKAKFERDKPHVNVGTIGHIDHGKTTLTAAITTVLAEKMGGEAKTFAEIDNAPEEKERGITIATSHVEYQTEARHYAHVDCPGHADYVKNMITGAAQMDGAILVVSAADGPMPQTREHILLARQVGVPYIVVFLNKADMVDDDELLELVEVEVRDLLNEYDYPGDDIPFITGSATGALEGDEKYKQAIYDLADALDTYIPEPVRDLDKPFLMPVEDVFSITGRGTVATGRIETGVINTGDNVEIVGIKTTTNSVVTGVEMFRKILDQGQAGDNVGCLLRGTKREEIERGQVLCKPGSITPHTKYKAEVYILKKEEGGRHTPFFTGYRPQFYFRTTDVTGVANLPEGVEMVMPGDNVQMEIELIQPIAMDPGLRFAIREGGRTVGSGVVTEVLA</sequence>
<accession>A0A6J4SLQ9</accession>
<dbReference type="InterPro" id="IPR027417">
    <property type="entry name" value="P-loop_NTPase"/>
</dbReference>
<comment type="catalytic activity">
    <reaction evidence="10">
        <text>GTP + H2O = GDP + phosphate + H(+)</text>
        <dbReference type="Rhea" id="RHEA:19669"/>
        <dbReference type="ChEBI" id="CHEBI:15377"/>
        <dbReference type="ChEBI" id="CHEBI:15378"/>
        <dbReference type="ChEBI" id="CHEBI:37565"/>
        <dbReference type="ChEBI" id="CHEBI:43474"/>
        <dbReference type="ChEBI" id="CHEBI:58189"/>
        <dbReference type="EC" id="3.6.5.3"/>
    </reaction>
</comment>
<gene>
    <name evidence="10" type="primary">tuf</name>
    <name evidence="12" type="ORF">AVDCRST_MAG53-1994</name>
</gene>
<dbReference type="InterPro" id="IPR004161">
    <property type="entry name" value="EFTu-like_2"/>
</dbReference>
<dbReference type="EMBL" id="CADCVR010000066">
    <property type="protein sequence ID" value="CAA9502616.1"/>
    <property type="molecule type" value="Genomic_DNA"/>
</dbReference>
<dbReference type="SUPFAM" id="SSF50465">
    <property type="entry name" value="EF-Tu/eEF-1alpha/eIF2-gamma C-terminal domain"/>
    <property type="match status" value="1"/>
</dbReference>
<comment type="subunit">
    <text evidence="10">Monomer.</text>
</comment>
<dbReference type="NCBIfam" id="NF009372">
    <property type="entry name" value="PRK12735.1"/>
    <property type="match status" value="1"/>
</dbReference>
<dbReference type="CDD" id="cd03697">
    <property type="entry name" value="EFTU_II"/>
    <property type="match status" value="1"/>
</dbReference>
<dbReference type="Gene3D" id="3.40.50.300">
    <property type="entry name" value="P-loop containing nucleotide triphosphate hydrolases"/>
    <property type="match status" value="1"/>
</dbReference>
<dbReference type="InterPro" id="IPR004541">
    <property type="entry name" value="Transl_elong_EFTu/EF1A_bac/org"/>
</dbReference>
<keyword evidence="5 10" id="KW-0378">Hydrolase</keyword>
<keyword evidence="8 10" id="KW-0342">GTP-binding</keyword>
<dbReference type="NCBIfam" id="TIGR00485">
    <property type="entry name" value="EF-Tu"/>
    <property type="match status" value="1"/>
</dbReference>
<dbReference type="PRINTS" id="PR00315">
    <property type="entry name" value="ELONGATNFCT"/>
</dbReference>
<dbReference type="EC" id="3.6.5.3" evidence="10"/>
<feature type="binding site" evidence="10">
    <location>
        <position position="26"/>
    </location>
    <ligand>
        <name>Mg(2+)</name>
        <dbReference type="ChEBI" id="CHEBI:18420"/>
    </ligand>
</feature>
<dbReference type="GO" id="GO:0005737">
    <property type="term" value="C:cytoplasm"/>
    <property type="evidence" value="ECO:0007669"/>
    <property type="project" value="UniProtKB-SubCell"/>
</dbReference>
<comment type="subcellular location">
    <subcellularLocation>
        <location evidence="10">Cytoplasm</location>
    </subcellularLocation>
</comment>
<dbReference type="InterPro" id="IPR033720">
    <property type="entry name" value="EFTU_2"/>
</dbReference>
<name>A0A6J4SLQ9_9ACTN</name>
<dbReference type="Gene3D" id="2.40.30.10">
    <property type="entry name" value="Translation factors"/>
    <property type="match status" value="2"/>
</dbReference>
<evidence type="ECO:0000256" key="1">
    <source>
        <dbReference type="ARBA" id="ARBA00007249"/>
    </source>
</evidence>
<dbReference type="Pfam" id="PF00009">
    <property type="entry name" value="GTP_EFTU"/>
    <property type="match status" value="1"/>
</dbReference>
<dbReference type="GO" id="GO:0000287">
    <property type="term" value="F:magnesium ion binding"/>
    <property type="evidence" value="ECO:0007669"/>
    <property type="project" value="UniProtKB-UniRule"/>
</dbReference>
<dbReference type="PROSITE" id="PS51722">
    <property type="entry name" value="G_TR_2"/>
    <property type="match status" value="1"/>
</dbReference>
<dbReference type="InterPro" id="IPR009001">
    <property type="entry name" value="Transl_elong_EF1A/Init_IF2_C"/>
</dbReference>
<evidence type="ECO:0000256" key="2">
    <source>
        <dbReference type="ARBA" id="ARBA00022490"/>
    </source>
</evidence>
<dbReference type="SUPFAM" id="SSF52540">
    <property type="entry name" value="P-loop containing nucleoside triphosphate hydrolases"/>
    <property type="match status" value="1"/>
</dbReference>
<keyword evidence="10" id="KW-0479">Metal-binding</keyword>
<dbReference type="PROSITE" id="PS00301">
    <property type="entry name" value="G_TR_1"/>
    <property type="match status" value="1"/>
</dbReference>
<keyword evidence="4 10" id="KW-0251">Elongation factor</keyword>
<dbReference type="InterPro" id="IPR009000">
    <property type="entry name" value="Transl_B-barrel_sf"/>
</dbReference>
<keyword evidence="3 10" id="KW-0547">Nucleotide-binding</keyword>
<dbReference type="GO" id="GO:0003746">
    <property type="term" value="F:translation elongation factor activity"/>
    <property type="evidence" value="ECO:0007669"/>
    <property type="project" value="UniProtKB-UniRule"/>
</dbReference>
<feature type="binding site" evidence="10">
    <location>
        <begin position="81"/>
        <end position="85"/>
    </location>
    <ligand>
        <name>GTP</name>
        <dbReference type="ChEBI" id="CHEBI:37565"/>
    </ligand>
</feature>
<keyword evidence="6 10" id="KW-0460">Magnesium</keyword>
<evidence type="ECO:0000256" key="10">
    <source>
        <dbReference type="HAMAP-Rule" id="MF_00118"/>
    </source>
</evidence>
<protein>
    <recommendedName>
        <fullName evidence="9 10">Elongation factor Tu</fullName>
        <shortName evidence="10">EF-Tu</shortName>
        <ecNumber evidence="10">3.6.5.3</ecNumber>
    </recommendedName>
</protein>
<evidence type="ECO:0000256" key="4">
    <source>
        <dbReference type="ARBA" id="ARBA00022768"/>
    </source>
</evidence>
<dbReference type="HAMAP" id="MF_00118_B">
    <property type="entry name" value="EF_Tu_B"/>
    <property type="match status" value="1"/>
</dbReference>
<feature type="binding site" evidence="10">
    <location>
        <begin position="136"/>
        <end position="139"/>
    </location>
    <ligand>
        <name>GTP</name>
        <dbReference type="ChEBI" id="CHEBI:37565"/>
    </ligand>
</feature>
<proteinExistence type="inferred from homology"/>
<evidence type="ECO:0000256" key="6">
    <source>
        <dbReference type="ARBA" id="ARBA00022842"/>
    </source>
</evidence>
<dbReference type="SUPFAM" id="SSF50447">
    <property type="entry name" value="Translation proteins"/>
    <property type="match status" value="1"/>
</dbReference>
<keyword evidence="7 10" id="KW-0648">Protein biosynthesis</keyword>